<evidence type="ECO:0000313" key="7">
    <source>
        <dbReference type="EMBL" id="RKM89896.1"/>
    </source>
</evidence>
<dbReference type="Proteomes" id="UP000028058">
    <property type="component" value="Unassembled WGS sequence"/>
</dbReference>
<sequence length="341" mass="37575">MPVLVELAVRSGDALVPRRLAVAQGAPVRRAAPDDDGFVAMRVEYELDELVRELFGPCRERAAGTRGTTLFPYATSGTGHIDTYFLAAQQATATVLAGCTSAKPDLNELTSRYLTPKWGSLHWFTPHYDRHFREYRNEEVRVLEIGIGGYQHPEWGGGSLRMWKHFFHRGLIYGLDIEDKSHAEEQRITTVVGDQNDPGCLTELAARYGPFDIVIDDGSHINEHVRTSFHALFPHVRPGGLYVIEDLWTAYWPGFGGDSDPGKSDLTSLGLVKSLVDSLQHQELPEDSGRSPGYADRHVVGLHVYHNLAFIEKGVNSEGGIPGWIPRDFDALVAASSGGAA</sequence>
<keyword evidence="4" id="KW-0949">S-adenosyl-L-methionine</keyword>
<dbReference type="EMBL" id="JNAD02000027">
    <property type="protein sequence ID" value="RKM89896.1"/>
    <property type="molecule type" value="Genomic_DNA"/>
</dbReference>
<dbReference type="Gene3D" id="3.40.50.150">
    <property type="entry name" value="Vaccinia Virus protein VP39"/>
    <property type="match status" value="1"/>
</dbReference>
<evidence type="ECO:0000256" key="3">
    <source>
        <dbReference type="ARBA" id="ARBA00022679"/>
    </source>
</evidence>
<evidence type="ECO:0000256" key="2">
    <source>
        <dbReference type="ARBA" id="ARBA00022603"/>
    </source>
</evidence>
<dbReference type="GO" id="GO:0032259">
    <property type="term" value="P:methylation"/>
    <property type="evidence" value="ECO:0007669"/>
    <property type="project" value="UniProtKB-KW"/>
</dbReference>
<evidence type="ECO:0000256" key="4">
    <source>
        <dbReference type="ARBA" id="ARBA00022691"/>
    </source>
</evidence>
<dbReference type="SUPFAM" id="SSF53335">
    <property type="entry name" value="S-adenosyl-L-methionine-dependent methyltransferases"/>
    <property type="match status" value="1"/>
</dbReference>
<evidence type="ECO:0000256" key="1">
    <source>
        <dbReference type="ARBA" id="ARBA00004792"/>
    </source>
</evidence>
<evidence type="ECO:0000259" key="6">
    <source>
        <dbReference type="Pfam" id="PF17843"/>
    </source>
</evidence>
<protein>
    <submittedName>
        <fullName evidence="7">Class I SAM-dependent methyltransferase</fullName>
    </submittedName>
</protein>
<comment type="caution">
    <text evidence="7">The sequence shown here is derived from an EMBL/GenBank/DDBJ whole genome shotgun (WGS) entry which is preliminary data.</text>
</comment>
<evidence type="ECO:0000313" key="8">
    <source>
        <dbReference type="Proteomes" id="UP000028058"/>
    </source>
</evidence>
<dbReference type="GO" id="GO:0008168">
    <property type="term" value="F:methyltransferase activity"/>
    <property type="evidence" value="ECO:0007669"/>
    <property type="project" value="UniProtKB-KW"/>
</dbReference>
<accession>A0A3R7HZ30</accession>
<dbReference type="Pfam" id="PF17843">
    <property type="entry name" value="MycE_N"/>
    <property type="match status" value="1"/>
</dbReference>
<dbReference type="InterPro" id="IPR029063">
    <property type="entry name" value="SAM-dependent_MTases_sf"/>
</dbReference>
<keyword evidence="8" id="KW-1185">Reference proteome</keyword>
<reference evidence="7 8" key="1">
    <citation type="journal article" date="2014" name="Genome Announc.">
        <title>Draft Genome Sequence of Streptomyces fradiae ATCC 19609, a Strain Highly Sensitive to Antibiotics.</title>
        <authorList>
            <person name="Bekker O.B."/>
            <person name="Klimina K.M."/>
            <person name="Vatlin A.A."/>
            <person name="Zakharevich N.V."/>
            <person name="Kasianov A.S."/>
            <person name="Danilenko V.N."/>
        </authorList>
    </citation>
    <scope>NUCLEOTIDE SEQUENCE [LARGE SCALE GENOMIC DNA]</scope>
    <source>
        <strain evidence="7 8">ATCC 19609</strain>
    </source>
</reference>
<keyword evidence="5" id="KW-0045">Antibiotic biosynthesis</keyword>
<keyword evidence="3" id="KW-0808">Transferase</keyword>
<dbReference type="Gene3D" id="3.30.1050.30">
    <property type="match status" value="1"/>
</dbReference>
<evidence type="ECO:0000256" key="5">
    <source>
        <dbReference type="ARBA" id="ARBA00023194"/>
    </source>
</evidence>
<dbReference type="InterPro" id="IPR040800">
    <property type="entry name" value="MycE_N"/>
</dbReference>
<proteinExistence type="predicted"/>
<dbReference type="FunFam" id="3.40.50.150:FF:000651">
    <property type="entry name" value="Mycinamicin VI 2''-O-methyltransferase"/>
    <property type="match status" value="1"/>
</dbReference>
<organism evidence="7 8">
    <name type="scientific">Streptomyces xinghaiensis</name>
    <dbReference type="NCBI Taxonomy" id="1038928"/>
    <lineage>
        <taxon>Bacteria</taxon>
        <taxon>Bacillati</taxon>
        <taxon>Actinomycetota</taxon>
        <taxon>Actinomycetes</taxon>
        <taxon>Kitasatosporales</taxon>
        <taxon>Streptomycetaceae</taxon>
        <taxon>Streptomyces</taxon>
    </lineage>
</organism>
<name>A0A3R7HZ30_9ACTN</name>
<feature type="domain" description="Methyltransferase MycE N-terminal" evidence="6">
    <location>
        <begin position="2"/>
        <end position="66"/>
    </location>
</feature>
<dbReference type="AlphaFoldDB" id="A0A3R7HZ30"/>
<keyword evidence="2 7" id="KW-0489">Methyltransferase</keyword>
<dbReference type="GO" id="GO:0017000">
    <property type="term" value="P:antibiotic biosynthetic process"/>
    <property type="evidence" value="ECO:0007669"/>
    <property type="project" value="UniProtKB-KW"/>
</dbReference>
<comment type="pathway">
    <text evidence="1">Antibiotic biosynthesis.</text>
</comment>
<gene>
    <name evidence="7" type="ORF">SFRA_032490</name>
</gene>